<name>A0A8H7B6P5_9PLEO</name>
<evidence type="ECO:0000313" key="20">
    <source>
        <dbReference type="Proteomes" id="UP000596902"/>
    </source>
</evidence>
<keyword evidence="12 15" id="KW-0443">Lipid metabolism</keyword>
<dbReference type="GO" id="GO:0017183">
    <property type="term" value="P:protein histidyl modification to diphthamide"/>
    <property type="evidence" value="ECO:0007669"/>
    <property type="project" value="UniProtKB-UniPathway"/>
</dbReference>
<dbReference type="Proteomes" id="UP000596902">
    <property type="component" value="Unassembled WGS sequence"/>
</dbReference>
<accession>A0A8H7B6P5</accession>
<evidence type="ECO:0000256" key="17">
    <source>
        <dbReference type="SAM" id="MobiDB-lite"/>
    </source>
</evidence>
<comment type="caution">
    <text evidence="19">The sequence shown here is derived from an EMBL/GenBank/DDBJ whole genome shotgun (WGS) entry which is preliminary data.</text>
</comment>
<dbReference type="GO" id="GO:0051536">
    <property type="term" value="F:iron-sulfur cluster binding"/>
    <property type="evidence" value="ECO:0007669"/>
    <property type="project" value="UniProtKB-KW"/>
</dbReference>
<dbReference type="SMART" id="SM00022">
    <property type="entry name" value="PLAc"/>
    <property type="match status" value="1"/>
</dbReference>
<evidence type="ECO:0000256" key="13">
    <source>
        <dbReference type="ARBA" id="ARBA00023180"/>
    </source>
</evidence>
<dbReference type="NCBIfam" id="TIGR00272">
    <property type="entry name" value="DPH2"/>
    <property type="match status" value="1"/>
</dbReference>
<dbReference type="GO" id="GO:0004622">
    <property type="term" value="F:phosphatidylcholine lysophospholipase activity"/>
    <property type="evidence" value="ECO:0007669"/>
    <property type="project" value="UniProtKB-EC"/>
</dbReference>
<evidence type="ECO:0000256" key="14">
    <source>
        <dbReference type="ARBA" id="ARBA00049531"/>
    </source>
</evidence>
<dbReference type="PROSITE" id="PS51210">
    <property type="entry name" value="PLA2C"/>
    <property type="match status" value="1"/>
</dbReference>
<dbReference type="NCBIfam" id="TIGR00322">
    <property type="entry name" value="diphth2_R"/>
    <property type="match status" value="1"/>
</dbReference>
<comment type="similarity">
    <text evidence="3">Belongs to the DPH1/DPH2 family. DPH2 subfamily.</text>
</comment>
<evidence type="ECO:0000256" key="1">
    <source>
        <dbReference type="ARBA" id="ARBA00001966"/>
    </source>
</evidence>
<keyword evidence="20" id="KW-1185">Reference proteome</keyword>
<keyword evidence="11" id="KW-0411">Iron-sulfur</keyword>
<evidence type="ECO:0000256" key="5">
    <source>
        <dbReference type="ARBA" id="ARBA00013274"/>
    </source>
</evidence>
<feature type="region of interest" description="Disordered" evidence="17">
    <location>
        <begin position="1196"/>
        <end position="1240"/>
    </location>
</feature>
<dbReference type="PANTHER" id="PTHR10728:SF33">
    <property type="entry name" value="LYSOPHOSPHOLIPASE 1-RELATED"/>
    <property type="match status" value="1"/>
</dbReference>
<evidence type="ECO:0000259" key="18">
    <source>
        <dbReference type="PROSITE" id="PS51210"/>
    </source>
</evidence>
<evidence type="ECO:0000256" key="9">
    <source>
        <dbReference type="ARBA" id="ARBA00022963"/>
    </source>
</evidence>
<dbReference type="InterPro" id="IPR002642">
    <property type="entry name" value="LysoPLipase_cat_dom"/>
</dbReference>
<evidence type="ECO:0000256" key="3">
    <source>
        <dbReference type="ARBA" id="ARBA00006179"/>
    </source>
</evidence>
<dbReference type="InterPro" id="IPR042263">
    <property type="entry name" value="DPH1/DPH2_1"/>
</dbReference>
<feature type="domain" description="PLA2c" evidence="18">
    <location>
        <begin position="54"/>
        <end position="616"/>
    </location>
</feature>
<evidence type="ECO:0000256" key="12">
    <source>
        <dbReference type="ARBA" id="ARBA00023098"/>
    </source>
</evidence>
<evidence type="ECO:0000256" key="10">
    <source>
        <dbReference type="ARBA" id="ARBA00023004"/>
    </source>
</evidence>
<dbReference type="InterPro" id="IPR010014">
    <property type="entry name" value="DHP2"/>
</dbReference>
<evidence type="ECO:0000256" key="7">
    <source>
        <dbReference type="ARBA" id="ARBA00022729"/>
    </source>
</evidence>
<evidence type="ECO:0000256" key="6">
    <source>
        <dbReference type="ARBA" id="ARBA00022723"/>
    </source>
</evidence>
<dbReference type="EC" id="3.1.1.5" evidence="5 16"/>
<organism evidence="19 20">
    <name type="scientific">Alternaria burnsii</name>
    <dbReference type="NCBI Taxonomy" id="1187904"/>
    <lineage>
        <taxon>Eukaryota</taxon>
        <taxon>Fungi</taxon>
        <taxon>Dikarya</taxon>
        <taxon>Ascomycota</taxon>
        <taxon>Pezizomycotina</taxon>
        <taxon>Dothideomycetes</taxon>
        <taxon>Pleosporomycetidae</taxon>
        <taxon>Pleosporales</taxon>
        <taxon>Pleosporineae</taxon>
        <taxon>Pleosporaceae</taxon>
        <taxon>Alternaria</taxon>
        <taxon>Alternaria sect. Alternaria</taxon>
    </lineage>
</organism>
<comment type="pathway">
    <text evidence="2">Protein modification; peptidyl-diphthamide biosynthesis.</text>
</comment>
<feature type="region of interest" description="Disordered" evidence="17">
    <location>
        <begin position="1093"/>
        <end position="1135"/>
    </location>
</feature>
<dbReference type="SFLD" id="SFLDF00408">
    <property type="entry name" value="Diphthamide_biosynthesis_famil"/>
    <property type="match status" value="1"/>
</dbReference>
<dbReference type="GO" id="GO:0004623">
    <property type="term" value="F:phospholipase A2 activity"/>
    <property type="evidence" value="ECO:0007669"/>
    <property type="project" value="TreeGrafter"/>
</dbReference>
<dbReference type="EMBL" id="JAAABM010000012">
    <property type="protein sequence ID" value="KAF7673789.1"/>
    <property type="molecule type" value="Genomic_DNA"/>
</dbReference>
<evidence type="ECO:0000256" key="2">
    <source>
        <dbReference type="ARBA" id="ARBA00005156"/>
    </source>
</evidence>
<dbReference type="GeneID" id="62206629"/>
<evidence type="ECO:0000256" key="16">
    <source>
        <dbReference type="RuleBase" id="RU362103"/>
    </source>
</evidence>
<sequence>MKYTSVLSASALTSLASSSALVPREARVVPPNALDTWKRASPQAPDGYAPAEVDCPSTRPSIRSADKLSQRETDWLQKRRPNTVQPMREFLERVNIEGFDVGQYISNHQDNTTALPNIAISFSGGGYRALLNGAGALAALDSRTNNSTGSGHLGGILQAATYVSALSGGGWMLGSIYANNFTSVESIINKGEDSSIWQFQNSLFKGPPTEGIQLLSTAQYFENLVSTTRAKADSTAGDFNTSITDVYGRGLSFQLINASDGAPAYTFSSIADDQDFSTGNAPMPILVADERSPGDLIVSLNATNFEFNPFEMGSFDPTTYGFAPLKYIGSNFSEGSLAQDQGCVAGFDNLGFVMGTSSSLFNQIFLQLNSFQNIPEILLNFVSDILQGIGEDGDDIADYSPNPFYHYHNETNPSADRERLTLVDGGEDGQNIPFNPVIQPIRQVDVIFAVDSSADTVDADDPSQNWPNGTSLVATYERASGSLMNRTSFPYIPGQDTFVALGMNSRPAFFGCNSSNVTTGDNIPPLVVYLPNAPYVFWSNQSTFGKLDYTIDERNGMIENGYDVITQGNSTREGASNWPTCVGCAILSRSLERNGEAIPQVCQQCFTDYCWNGTTVDRAQNYTPSMILSQLAATDKDSGVGKFVPNVLGLAMVAAVSGFLMIYTMAVPSLETAPVLSTPDTHIFEDPTPAVDTSSLPRLSDEQITLTYEIERTVREIREGRWKRIALQFPDHMLTDAPRVYEQLSRGLSKERMAQNGKQETNGPVNGATVAEDLSTDMGKTSIAEQESSQESLFILGDTSYGACCVDEVAAEHVDADVVVHYGRSCLSPPSKLPVVYVFTERPLDLDPVVATFKETYPDKEAKIILMADIPYSHHVPTLYKRLCDDGYTNLHATEIVHNPSSPLPNRTAPLGTSETDEALHDYALFHISDPPTSLLLTLSSRVASIHIYPTESTSSVAPTASLTNTAMALRRRYALLTSLSTTPIFGILINTLSVKNYMHILSHVQRQITAAGKKYYTFVVGKVNAAKVANFSEVGGWVVIGCWESSLIESREFWRPMITPWELKVALQGDEERVWTGAWEGDFQKVLDEEVKDEGNKADGSVEGTGIGQEQEEDANANGDYDSEEESAPPEFDLRTGRYVSHARPMRSTATPKAVNGNAASSGSALIKRANGDIAAVGGVASPGAEYLRSNRTWQGLGTDYRDTEDEENGTGSARAAKMEEGRSGIAKGYVVGEQGSRH</sequence>
<evidence type="ECO:0000313" key="19">
    <source>
        <dbReference type="EMBL" id="KAF7673789.1"/>
    </source>
</evidence>
<dbReference type="Pfam" id="PF01866">
    <property type="entry name" value="Diphthamide_syn"/>
    <property type="match status" value="1"/>
</dbReference>
<keyword evidence="7" id="KW-0732">Signal</keyword>
<dbReference type="InterPro" id="IPR016435">
    <property type="entry name" value="DPH1/DPH2"/>
</dbReference>
<dbReference type="SFLD" id="SFLDG01121">
    <property type="entry name" value="Diphthamide_biosynthesis"/>
    <property type="match status" value="1"/>
</dbReference>
<protein>
    <recommendedName>
        <fullName evidence="5 16">Lysophospholipase</fullName>
        <ecNumber evidence="5 16">3.1.1.5</ecNumber>
    </recommendedName>
</protein>
<dbReference type="Gene3D" id="3.40.50.11860">
    <property type="entry name" value="Diphthamide synthesis DPH1/DPH2 domain 3"/>
    <property type="match status" value="1"/>
</dbReference>
<feature type="region of interest" description="Disordered" evidence="17">
    <location>
        <begin position="749"/>
        <end position="768"/>
    </location>
</feature>
<evidence type="ECO:0000256" key="4">
    <source>
        <dbReference type="ARBA" id="ARBA00008780"/>
    </source>
</evidence>
<comment type="similarity">
    <text evidence="4 16">Belongs to the lysophospholipase family.</text>
</comment>
<evidence type="ECO:0000256" key="11">
    <source>
        <dbReference type="ARBA" id="ARBA00023014"/>
    </source>
</evidence>
<dbReference type="FunFam" id="3.40.50.11860:FF:000001">
    <property type="entry name" value="2-(3-amino-3-carboxypropyl)histidine synthase subunit 2"/>
    <property type="match status" value="1"/>
</dbReference>
<keyword evidence="8 15" id="KW-0378">Hydrolase</keyword>
<keyword evidence="13" id="KW-0325">Glycoprotein</keyword>
<comment type="cofactor">
    <cofactor evidence="1">
        <name>[4Fe-4S] cluster</name>
        <dbReference type="ChEBI" id="CHEBI:49883"/>
    </cofactor>
</comment>
<dbReference type="RefSeq" id="XP_038784116.1">
    <property type="nucleotide sequence ID" value="XM_038933451.1"/>
</dbReference>
<dbReference type="GO" id="GO:0046872">
    <property type="term" value="F:metal ion binding"/>
    <property type="evidence" value="ECO:0007669"/>
    <property type="project" value="UniProtKB-KW"/>
</dbReference>
<dbReference type="Gene3D" id="3.40.1090.10">
    <property type="entry name" value="Cytosolic phospholipase A2 catalytic domain"/>
    <property type="match status" value="1"/>
</dbReference>
<gene>
    <name evidence="19" type="ORF">GT037_008404</name>
</gene>
<keyword evidence="9 15" id="KW-0442">Lipid degradation</keyword>
<dbReference type="UniPathway" id="UPA00559"/>
<reference evidence="19" key="1">
    <citation type="submission" date="2020-01" db="EMBL/GenBank/DDBJ databases">
        <authorList>
            <person name="Feng Z.H.Z."/>
        </authorList>
    </citation>
    <scope>NUCLEOTIDE SEQUENCE</scope>
    <source>
        <strain evidence="19">CBS107.38</strain>
    </source>
</reference>
<dbReference type="Gene3D" id="3.40.50.11840">
    <property type="entry name" value="Diphthamide synthesis DPH1/DPH2 domain 1"/>
    <property type="match status" value="1"/>
</dbReference>
<proteinExistence type="inferred from homology"/>
<dbReference type="Pfam" id="PF01735">
    <property type="entry name" value="PLA2_B"/>
    <property type="match status" value="1"/>
</dbReference>
<keyword evidence="10" id="KW-0408">Iron</keyword>
<reference evidence="19" key="2">
    <citation type="submission" date="2020-08" db="EMBL/GenBank/DDBJ databases">
        <title>Draft Genome Sequence of Cumin Blight Pathogen Alternaria burnsii.</title>
        <authorList>
            <person name="Feng Z."/>
        </authorList>
    </citation>
    <scope>NUCLEOTIDE SEQUENCE</scope>
    <source>
        <strain evidence="19">CBS107.38</strain>
    </source>
</reference>
<dbReference type="SFLD" id="SFLDS00032">
    <property type="entry name" value="Radical_SAM_3-amino-3-carboxyp"/>
    <property type="match status" value="1"/>
</dbReference>
<dbReference type="InterPro" id="IPR016035">
    <property type="entry name" value="Acyl_Trfase/lysoPLipase"/>
</dbReference>
<dbReference type="GO" id="GO:0005829">
    <property type="term" value="C:cytosol"/>
    <property type="evidence" value="ECO:0007669"/>
    <property type="project" value="TreeGrafter"/>
</dbReference>
<feature type="region of interest" description="Disordered" evidence="17">
    <location>
        <begin position="39"/>
        <end position="71"/>
    </location>
</feature>
<dbReference type="PANTHER" id="PTHR10728">
    <property type="entry name" value="CYTOSOLIC PHOSPHOLIPASE A2"/>
    <property type="match status" value="1"/>
</dbReference>
<dbReference type="AlphaFoldDB" id="A0A8H7B6P5"/>
<dbReference type="GO" id="GO:0046475">
    <property type="term" value="P:glycerophospholipid catabolic process"/>
    <property type="evidence" value="ECO:0007669"/>
    <property type="project" value="TreeGrafter"/>
</dbReference>
<dbReference type="GO" id="GO:0090560">
    <property type="term" value="F:2-(3-amino-3-carboxypropyl)histidine synthase activity"/>
    <property type="evidence" value="ECO:0007669"/>
    <property type="project" value="InterPro"/>
</dbReference>
<evidence type="ECO:0000256" key="8">
    <source>
        <dbReference type="ARBA" id="ARBA00022801"/>
    </source>
</evidence>
<dbReference type="SUPFAM" id="SSF52151">
    <property type="entry name" value="FabD/lysophospholipase-like"/>
    <property type="match status" value="1"/>
</dbReference>
<comment type="catalytic activity">
    <reaction evidence="14 16">
        <text>a 1-acyl-sn-glycero-3-phosphocholine + H2O = sn-glycerol 3-phosphocholine + a fatty acid + H(+)</text>
        <dbReference type="Rhea" id="RHEA:15177"/>
        <dbReference type="ChEBI" id="CHEBI:15377"/>
        <dbReference type="ChEBI" id="CHEBI:15378"/>
        <dbReference type="ChEBI" id="CHEBI:16870"/>
        <dbReference type="ChEBI" id="CHEBI:28868"/>
        <dbReference type="ChEBI" id="CHEBI:58168"/>
        <dbReference type="EC" id="3.1.1.5"/>
    </reaction>
</comment>
<keyword evidence="6" id="KW-0479">Metal-binding</keyword>
<feature type="compositionally biased region" description="Acidic residues" evidence="17">
    <location>
        <begin position="1111"/>
        <end position="1129"/>
    </location>
</feature>
<evidence type="ECO:0000256" key="15">
    <source>
        <dbReference type="PROSITE-ProRule" id="PRU00555"/>
    </source>
</evidence>
<dbReference type="InterPro" id="IPR042265">
    <property type="entry name" value="DPH1/DPH2_3"/>
</dbReference>
<dbReference type="FunFam" id="3.40.1090.10:FF:000010">
    <property type="entry name" value="Lysophospholipase"/>
    <property type="match status" value="1"/>
</dbReference>
<dbReference type="GO" id="GO:0005783">
    <property type="term" value="C:endoplasmic reticulum"/>
    <property type="evidence" value="ECO:0007669"/>
    <property type="project" value="TreeGrafter"/>
</dbReference>